<name>A0A173X6W8_9FIRM</name>
<keyword evidence="3" id="KW-1185">Reference proteome</keyword>
<dbReference type="EMBL" id="PRLC01000003">
    <property type="protein sequence ID" value="RAW62767.1"/>
    <property type="molecule type" value="Genomic_DNA"/>
</dbReference>
<dbReference type="InterPro" id="IPR006311">
    <property type="entry name" value="TAT_signal"/>
</dbReference>
<gene>
    <name evidence="2" type="ORF">C4N23_02605</name>
</gene>
<organism evidence="2 3">
    <name type="scientific">Faecalibacterium hattorii</name>
    <dbReference type="NCBI Taxonomy" id="2935520"/>
    <lineage>
        <taxon>Bacteria</taxon>
        <taxon>Bacillati</taxon>
        <taxon>Bacillota</taxon>
        <taxon>Clostridia</taxon>
        <taxon>Eubacteriales</taxon>
        <taxon>Oscillospiraceae</taxon>
        <taxon>Faecalibacterium</taxon>
    </lineage>
</organism>
<accession>A0A173X6W8</accession>
<dbReference type="OrthoDB" id="1858414at2"/>
<dbReference type="AlphaFoldDB" id="A0A173X6W8"/>
<evidence type="ECO:0000313" key="3">
    <source>
        <dbReference type="Proteomes" id="UP000250429"/>
    </source>
</evidence>
<dbReference type="PROSITE" id="PS51318">
    <property type="entry name" value="TAT"/>
    <property type="match status" value="1"/>
</dbReference>
<keyword evidence="1" id="KW-0732">Signal</keyword>
<evidence type="ECO:0000313" key="2">
    <source>
        <dbReference type="EMBL" id="RAW62767.1"/>
    </source>
</evidence>
<protein>
    <submittedName>
        <fullName evidence="2">Tat pathway signal sequence</fullName>
    </submittedName>
</protein>
<dbReference type="RefSeq" id="WP_055188587.1">
    <property type="nucleotide sequence ID" value="NZ_JBLVPC010000178.1"/>
</dbReference>
<dbReference type="Proteomes" id="UP000250429">
    <property type="component" value="Unassembled WGS sequence"/>
</dbReference>
<proteinExistence type="predicted"/>
<feature type="signal peptide" evidence="1">
    <location>
        <begin position="1"/>
        <end position="35"/>
    </location>
</feature>
<evidence type="ECO:0000256" key="1">
    <source>
        <dbReference type="SAM" id="SignalP"/>
    </source>
</evidence>
<feature type="chain" id="PRO_5044549743" evidence="1">
    <location>
        <begin position="36"/>
        <end position="201"/>
    </location>
</feature>
<reference evidence="2 3" key="1">
    <citation type="submission" date="2018-02" db="EMBL/GenBank/DDBJ databases">
        <title>Complete genome sequencing of Faecalibacterium prausnitzii strains isolated from the human gut.</title>
        <authorList>
            <person name="Fitzgerald B.C."/>
            <person name="Shkoporov A.N."/>
            <person name="Ross P.R."/>
            <person name="Hill C."/>
        </authorList>
    </citation>
    <scope>NUCLEOTIDE SEQUENCE [LARGE SCALE GENOMIC DNA]</scope>
    <source>
        <strain evidence="2 3">APC922/41-1</strain>
    </source>
</reference>
<sequence>MSQSLSRRSFLKCAGSGAVSLAAALLTGVSAAALAPCYEGEPALLDGKAAVELLGYAPAPELGSTLVYLSVENLSAKALAVGTSYLQSRDMTTTDQLYRLGTGLTAVCDGKAVRCGSFAAPLYGENAADASAFTLNLAAGRGAMLHCFCETPEDWTTLELTYQPDFASGQTMHFVVRRDVDEVQLGAVPTTPAEVGSVVDL</sequence>
<comment type="caution">
    <text evidence="2">The sequence shown here is derived from an EMBL/GenBank/DDBJ whole genome shotgun (WGS) entry which is preliminary data.</text>
</comment>